<dbReference type="PANTHER" id="PTHR32338:SF10">
    <property type="entry name" value="N-ACETYL-GAMMA-GLUTAMYL-PHOSPHATE REDUCTASE, CHLOROPLASTIC-RELATED"/>
    <property type="match status" value="1"/>
</dbReference>
<comment type="similarity">
    <text evidence="6">Belongs to the NAGSA dehydrogenase family. Type 2 subfamily.</text>
</comment>
<dbReference type="InterPro" id="IPR050085">
    <property type="entry name" value="AGPR"/>
</dbReference>
<evidence type="ECO:0000313" key="9">
    <source>
        <dbReference type="EMBL" id="TCO83159.1"/>
    </source>
</evidence>
<dbReference type="GO" id="GO:0006526">
    <property type="term" value="P:L-arginine biosynthetic process"/>
    <property type="evidence" value="ECO:0007669"/>
    <property type="project" value="UniProtKB-UniRule"/>
</dbReference>
<dbReference type="PANTHER" id="PTHR32338">
    <property type="entry name" value="N-ACETYL-GAMMA-GLUTAMYL-PHOSPHATE REDUCTASE, CHLOROPLASTIC-RELATED-RELATED"/>
    <property type="match status" value="1"/>
</dbReference>
<dbReference type="InterPro" id="IPR010136">
    <property type="entry name" value="AGPR_type-2"/>
</dbReference>
<accession>A0A4R2LAC1</accession>
<dbReference type="InterPro" id="IPR023013">
    <property type="entry name" value="AGPR_AS"/>
</dbReference>
<dbReference type="OrthoDB" id="9801289at2"/>
<dbReference type="SUPFAM" id="SSF55347">
    <property type="entry name" value="Glyceraldehyde-3-phosphate dehydrogenase-like, C-terminal domain"/>
    <property type="match status" value="1"/>
</dbReference>
<keyword evidence="5 6" id="KW-0560">Oxidoreductase</keyword>
<dbReference type="Proteomes" id="UP000295765">
    <property type="component" value="Unassembled WGS sequence"/>
</dbReference>
<dbReference type="InterPro" id="IPR000534">
    <property type="entry name" value="Semialdehyde_DH_NAD-bd"/>
</dbReference>
<sequence length="317" mass="33715">MSIRIFIDGEAGTTGLQVRSRLAGRPELELLSIPAERRKDTGARRELLNAADVVILCLPDEAAVEAVAMIDNPRTVVIDASTAHRVAEGWTYGFPELSAAQRETLSASKRIANPGCYPTGAIALLRPLRDAGLLAADTRLAVSGVSGYSGGGKALIEIHESGQAEPFGMYALTLAHKHLPEMRRYSRLDHAPLFFPAVGHFAQGMLVTVPLHYEQLAGAVDGARLVEVYRAHYAGARFVHVMPLGGAEALERGAFLRPDALNDTNDLELFVFANDRAGQALLVARLDNLGKGASGAAIQSLNLVSGLPEAAGLGSRH</sequence>
<dbReference type="SMART" id="SM00859">
    <property type="entry name" value="Semialdhyde_dh"/>
    <property type="match status" value="1"/>
</dbReference>
<protein>
    <recommendedName>
        <fullName evidence="6">N-acetyl-gamma-glutamyl-phosphate reductase</fullName>
        <shortName evidence="6">AGPR</shortName>
        <ecNumber evidence="6">1.2.1.38</ecNumber>
    </recommendedName>
    <alternativeName>
        <fullName evidence="6">N-acetyl-glutamate semialdehyde dehydrogenase</fullName>
        <shortName evidence="6">NAGSA dehydrogenase</shortName>
    </alternativeName>
</protein>
<keyword evidence="1 6" id="KW-0963">Cytoplasm</keyword>
<dbReference type="CDD" id="cd23935">
    <property type="entry name" value="AGPR_2_C"/>
    <property type="match status" value="1"/>
</dbReference>
<keyword evidence="2 6" id="KW-0055">Arginine biosynthesis</keyword>
<proteinExistence type="inferred from homology"/>
<keyword evidence="3 6" id="KW-0028">Amino-acid biosynthesis</keyword>
<evidence type="ECO:0000256" key="6">
    <source>
        <dbReference type="HAMAP-Rule" id="MF_01110"/>
    </source>
</evidence>
<keyword evidence="4 6" id="KW-0521">NADP</keyword>
<dbReference type="Gene3D" id="3.30.360.10">
    <property type="entry name" value="Dihydrodipicolinate Reductase, domain 2"/>
    <property type="match status" value="1"/>
</dbReference>
<comment type="subcellular location">
    <subcellularLocation>
        <location evidence="6">Cytoplasm</location>
    </subcellularLocation>
</comment>
<dbReference type="HAMAP" id="MF_01110">
    <property type="entry name" value="ArgC_type2"/>
    <property type="match status" value="1"/>
</dbReference>
<dbReference type="Gene3D" id="3.40.50.720">
    <property type="entry name" value="NAD(P)-binding Rossmann-like Domain"/>
    <property type="match status" value="1"/>
</dbReference>
<evidence type="ECO:0000256" key="1">
    <source>
        <dbReference type="ARBA" id="ARBA00022490"/>
    </source>
</evidence>
<dbReference type="GO" id="GO:0003942">
    <property type="term" value="F:N-acetyl-gamma-glutamyl-phosphate reductase activity"/>
    <property type="evidence" value="ECO:0007669"/>
    <property type="project" value="UniProtKB-UniRule"/>
</dbReference>
<dbReference type="SUPFAM" id="SSF51735">
    <property type="entry name" value="NAD(P)-binding Rossmann-fold domains"/>
    <property type="match status" value="1"/>
</dbReference>
<feature type="active site" evidence="6 7">
    <location>
        <position position="116"/>
    </location>
</feature>
<dbReference type="InterPro" id="IPR058924">
    <property type="entry name" value="AGPR_dimerisation_dom"/>
</dbReference>
<reference evidence="9 10" key="1">
    <citation type="submission" date="2019-03" db="EMBL/GenBank/DDBJ databases">
        <title>Genomic Encyclopedia of Type Strains, Phase IV (KMG-IV): sequencing the most valuable type-strain genomes for metagenomic binning, comparative biology and taxonomic classification.</title>
        <authorList>
            <person name="Goeker M."/>
        </authorList>
    </citation>
    <scope>NUCLEOTIDE SEQUENCE [LARGE SCALE GENOMIC DNA]</scope>
    <source>
        <strain evidence="9 10">DSM 25287</strain>
    </source>
</reference>
<comment type="catalytic activity">
    <reaction evidence="6">
        <text>N-acetyl-L-glutamate 5-semialdehyde + phosphate + NADP(+) = N-acetyl-L-glutamyl 5-phosphate + NADPH + H(+)</text>
        <dbReference type="Rhea" id="RHEA:21588"/>
        <dbReference type="ChEBI" id="CHEBI:15378"/>
        <dbReference type="ChEBI" id="CHEBI:29123"/>
        <dbReference type="ChEBI" id="CHEBI:43474"/>
        <dbReference type="ChEBI" id="CHEBI:57783"/>
        <dbReference type="ChEBI" id="CHEBI:57936"/>
        <dbReference type="ChEBI" id="CHEBI:58349"/>
        <dbReference type="EC" id="1.2.1.38"/>
    </reaction>
</comment>
<keyword evidence="10" id="KW-1185">Reference proteome</keyword>
<dbReference type="CDD" id="cd17896">
    <property type="entry name" value="AGPR_2_N"/>
    <property type="match status" value="1"/>
</dbReference>
<organism evidence="9 10">
    <name type="scientific">Plasticicumulans lactativorans</name>
    <dbReference type="NCBI Taxonomy" id="1133106"/>
    <lineage>
        <taxon>Bacteria</taxon>
        <taxon>Pseudomonadati</taxon>
        <taxon>Pseudomonadota</taxon>
        <taxon>Gammaproteobacteria</taxon>
        <taxon>Candidatus Competibacteraceae</taxon>
        <taxon>Plasticicumulans</taxon>
    </lineage>
</organism>
<evidence type="ECO:0000256" key="7">
    <source>
        <dbReference type="PROSITE-ProRule" id="PRU10010"/>
    </source>
</evidence>
<dbReference type="GO" id="GO:0051287">
    <property type="term" value="F:NAD binding"/>
    <property type="evidence" value="ECO:0007669"/>
    <property type="project" value="InterPro"/>
</dbReference>
<name>A0A4R2LAC1_9GAMM</name>
<dbReference type="Pfam" id="PF01118">
    <property type="entry name" value="Semialdhyde_dh"/>
    <property type="match status" value="1"/>
</dbReference>
<gene>
    <name evidence="6" type="primary">argC</name>
    <name evidence="9" type="ORF">EV699_103209</name>
</gene>
<dbReference type="Pfam" id="PF22698">
    <property type="entry name" value="Semialdhyde_dhC_1"/>
    <property type="match status" value="1"/>
</dbReference>
<dbReference type="UniPathway" id="UPA00068">
    <property type="reaction ID" value="UER00108"/>
</dbReference>
<dbReference type="EMBL" id="SLWY01000003">
    <property type="protein sequence ID" value="TCO83159.1"/>
    <property type="molecule type" value="Genomic_DNA"/>
</dbReference>
<dbReference type="NCBIfam" id="TIGR01851">
    <property type="entry name" value="argC_other"/>
    <property type="match status" value="1"/>
</dbReference>
<comment type="function">
    <text evidence="6">Catalyzes the NADPH-dependent reduction of N-acetyl-5-glutamyl phosphate to yield N-acetyl-L-glutamate 5-semialdehyde.</text>
</comment>
<dbReference type="GO" id="GO:0005737">
    <property type="term" value="C:cytoplasm"/>
    <property type="evidence" value="ECO:0007669"/>
    <property type="project" value="UniProtKB-SubCell"/>
</dbReference>
<dbReference type="PROSITE" id="PS01224">
    <property type="entry name" value="ARGC"/>
    <property type="match status" value="1"/>
</dbReference>
<evidence type="ECO:0000259" key="8">
    <source>
        <dbReference type="SMART" id="SM00859"/>
    </source>
</evidence>
<evidence type="ECO:0000256" key="5">
    <source>
        <dbReference type="ARBA" id="ARBA00023002"/>
    </source>
</evidence>
<evidence type="ECO:0000313" key="10">
    <source>
        <dbReference type="Proteomes" id="UP000295765"/>
    </source>
</evidence>
<comment type="caution">
    <text evidence="9">The sequence shown here is derived from an EMBL/GenBank/DDBJ whole genome shotgun (WGS) entry which is preliminary data.</text>
</comment>
<dbReference type="InterPro" id="IPR036291">
    <property type="entry name" value="NAD(P)-bd_dom_sf"/>
</dbReference>
<evidence type="ECO:0000256" key="2">
    <source>
        <dbReference type="ARBA" id="ARBA00022571"/>
    </source>
</evidence>
<dbReference type="EC" id="1.2.1.38" evidence="6"/>
<dbReference type="AlphaFoldDB" id="A0A4R2LAC1"/>
<evidence type="ECO:0000256" key="4">
    <source>
        <dbReference type="ARBA" id="ARBA00022857"/>
    </source>
</evidence>
<feature type="domain" description="Semialdehyde dehydrogenase NAD-binding" evidence="8">
    <location>
        <begin position="4"/>
        <end position="105"/>
    </location>
</feature>
<evidence type="ECO:0000256" key="3">
    <source>
        <dbReference type="ARBA" id="ARBA00022605"/>
    </source>
</evidence>
<comment type="pathway">
    <text evidence="6">Amino-acid biosynthesis; L-arginine biosynthesis; N(2)-acetyl-L-ornithine from L-glutamate: step 3/4.</text>
</comment>